<evidence type="ECO:0000313" key="10">
    <source>
        <dbReference type="EMBL" id="CAL4105766.1"/>
    </source>
</evidence>
<dbReference type="SUPFAM" id="SSF47986">
    <property type="entry name" value="DEATH domain"/>
    <property type="match status" value="1"/>
</dbReference>
<feature type="domain" description="ZU5" evidence="9">
    <location>
        <begin position="127"/>
        <end position="283"/>
    </location>
</feature>
<dbReference type="InterPro" id="IPR011029">
    <property type="entry name" value="DEATH-like_dom_sf"/>
</dbReference>
<keyword evidence="6" id="KW-0393">Immunoglobulin domain</keyword>
<keyword evidence="6" id="KW-0217">Developmental protein</keyword>
<evidence type="ECO:0000313" key="11">
    <source>
        <dbReference type="Proteomes" id="UP001497623"/>
    </source>
</evidence>
<feature type="compositionally biased region" description="Low complexity" evidence="7">
    <location>
        <begin position="234"/>
        <end position="248"/>
    </location>
</feature>
<dbReference type="Pfam" id="PF17217">
    <property type="entry name" value="UPA"/>
    <property type="match status" value="1"/>
</dbReference>
<comment type="subcellular location">
    <subcellularLocation>
        <location evidence="6">Cell membrane</location>
        <topology evidence="6">Single-pass type I membrane protein</topology>
    </subcellularLocation>
    <subcellularLocation>
        <location evidence="1">Membrane</location>
        <topology evidence="1">Single-pass membrane protein</topology>
    </subcellularLocation>
</comment>
<reference evidence="10 11" key="1">
    <citation type="submission" date="2024-05" db="EMBL/GenBank/DDBJ databases">
        <authorList>
            <person name="Wallberg A."/>
        </authorList>
    </citation>
    <scope>NUCLEOTIDE SEQUENCE [LARGE SCALE GENOMIC DNA]</scope>
</reference>
<gene>
    <name evidence="10" type="ORF">MNOR_LOCUS18171</name>
</gene>
<sequence length="566" mass="61332">MHKPVLGIDNSEGGYMYDEHYSNPASIASEHHYDVPHLRSAHDSPIPPEQIHLLPSVRSTQATPSIEGSHHTDSPMSSLEKPPRSDSPISESSEATLKSLQTSTSSSNDSRSPTPPAAINNLEGVEGAAWGVVTSAGARLVVPECGVSLTLPEGAISKDTQQELYVAVLSRPQQPPRLTDRQTMLSPVIYCGPSNVELKKPAILSFEHCASLQHAAWQVHLFASSGVEQINTNTSSTSSSSSSSSSSTMGPWKRIITIGEERVDTPIFTQLDGAQVHMMMESLHQLVLIGESAGSNAAVKQVKVVAAAPPPSPDGTLQVTVHVMQDTQAAMHGVSQAEKRRGAALLDKPKTLLLQDCGANVCLTLDDVGPGWRNKLGHHYQELSFENVWGAVKEPVSTTFTLERDEGTTSVALSCRVVAQQKGAANQRQVIRINTDFPYAPVTASPANPSLRTSTVTTSSGCSSLVALTPEPGTFRLPQKLRWELCRCLDPPNARGNDWRMLAARLNVDRYLNYFACKESPTEHILDLWEARHREPTALTDFLNVLRVMGRPDAAHILETHAGSWI</sequence>
<dbReference type="PROSITE" id="PS50017">
    <property type="entry name" value="DEATH_DOMAIN"/>
    <property type="match status" value="1"/>
</dbReference>
<feature type="compositionally biased region" description="Polar residues" evidence="7">
    <location>
        <begin position="87"/>
        <end position="98"/>
    </location>
</feature>
<dbReference type="SMART" id="SM00005">
    <property type="entry name" value="DEATH"/>
    <property type="match status" value="1"/>
</dbReference>
<dbReference type="InterPro" id="IPR000488">
    <property type="entry name" value="Death_dom"/>
</dbReference>
<dbReference type="PROSITE" id="PS51145">
    <property type="entry name" value="ZU5"/>
    <property type="match status" value="1"/>
</dbReference>
<evidence type="ECO:0000259" key="8">
    <source>
        <dbReference type="PROSITE" id="PS50017"/>
    </source>
</evidence>
<keyword evidence="11" id="KW-1185">Reference proteome</keyword>
<dbReference type="Gene3D" id="1.10.533.10">
    <property type="entry name" value="Death Domain, Fas"/>
    <property type="match status" value="1"/>
</dbReference>
<evidence type="ECO:0000256" key="5">
    <source>
        <dbReference type="ARBA" id="ARBA00023136"/>
    </source>
</evidence>
<comment type="similarity">
    <text evidence="2 6">Belongs to the unc-5 family.</text>
</comment>
<keyword evidence="3" id="KW-0812">Transmembrane</keyword>
<evidence type="ECO:0000259" key="9">
    <source>
        <dbReference type="PROSITE" id="PS51145"/>
    </source>
</evidence>
<dbReference type="Gene3D" id="2.60.220.30">
    <property type="match status" value="1"/>
</dbReference>
<evidence type="ECO:0000256" key="7">
    <source>
        <dbReference type="SAM" id="MobiDB-lite"/>
    </source>
</evidence>
<feature type="compositionally biased region" description="Low complexity" evidence="7">
    <location>
        <begin position="99"/>
        <end position="112"/>
    </location>
</feature>
<dbReference type="EMBL" id="CAXKWB010012865">
    <property type="protein sequence ID" value="CAL4105766.1"/>
    <property type="molecule type" value="Genomic_DNA"/>
</dbReference>
<dbReference type="PANTHER" id="PTHR12582">
    <property type="entry name" value="NETRIN RECEPTOR UNC5"/>
    <property type="match status" value="1"/>
</dbReference>
<dbReference type="Pfam" id="PF00531">
    <property type="entry name" value="Death"/>
    <property type="match status" value="1"/>
</dbReference>
<name>A0AAV2QXA7_MEGNR</name>
<evidence type="ECO:0000256" key="4">
    <source>
        <dbReference type="ARBA" id="ARBA00022989"/>
    </source>
</evidence>
<evidence type="ECO:0000256" key="2">
    <source>
        <dbReference type="ARBA" id="ARBA00009844"/>
    </source>
</evidence>
<keyword evidence="4" id="KW-1133">Transmembrane helix</keyword>
<evidence type="ECO:0000256" key="1">
    <source>
        <dbReference type="ARBA" id="ARBA00004167"/>
    </source>
</evidence>
<feature type="region of interest" description="Disordered" evidence="7">
    <location>
        <begin position="59"/>
        <end position="120"/>
    </location>
</feature>
<feature type="region of interest" description="Disordered" evidence="7">
    <location>
        <begin position="231"/>
        <end position="250"/>
    </location>
</feature>
<dbReference type="SMART" id="SM00218">
    <property type="entry name" value="ZU5"/>
    <property type="match status" value="1"/>
</dbReference>
<evidence type="ECO:0000256" key="6">
    <source>
        <dbReference type="RuleBase" id="RU367033"/>
    </source>
</evidence>
<organism evidence="10 11">
    <name type="scientific">Meganyctiphanes norvegica</name>
    <name type="common">Northern krill</name>
    <name type="synonym">Thysanopoda norvegica</name>
    <dbReference type="NCBI Taxonomy" id="48144"/>
    <lineage>
        <taxon>Eukaryota</taxon>
        <taxon>Metazoa</taxon>
        <taxon>Ecdysozoa</taxon>
        <taxon>Arthropoda</taxon>
        <taxon>Crustacea</taxon>
        <taxon>Multicrustacea</taxon>
        <taxon>Malacostraca</taxon>
        <taxon>Eumalacostraca</taxon>
        <taxon>Eucarida</taxon>
        <taxon>Euphausiacea</taxon>
        <taxon>Euphausiidae</taxon>
        <taxon>Meganyctiphanes</taxon>
    </lineage>
</organism>
<dbReference type="InterPro" id="IPR000906">
    <property type="entry name" value="ZU5_dom"/>
</dbReference>
<feature type="domain" description="Death" evidence="8">
    <location>
        <begin position="496"/>
        <end position="562"/>
    </location>
</feature>
<comment type="caution">
    <text evidence="10">The sequence shown here is derived from an EMBL/GenBank/DDBJ whole genome shotgun (WGS) entry which is preliminary data.</text>
</comment>
<dbReference type="AlphaFoldDB" id="A0AAV2QXA7"/>
<dbReference type="Proteomes" id="UP001497623">
    <property type="component" value="Unassembled WGS sequence"/>
</dbReference>
<keyword evidence="5" id="KW-0472">Membrane</keyword>
<accession>A0AAV2QXA7</accession>
<dbReference type="InterPro" id="IPR037936">
    <property type="entry name" value="UNC5A-D"/>
</dbReference>
<dbReference type="FunFam" id="1.10.533.10:FF:000092">
    <property type="entry name" value="Netrin receptor unc-5"/>
    <property type="match status" value="1"/>
</dbReference>
<dbReference type="GO" id="GO:0008045">
    <property type="term" value="P:motor neuron axon guidance"/>
    <property type="evidence" value="ECO:0007669"/>
    <property type="project" value="TreeGrafter"/>
</dbReference>
<keyword evidence="6" id="KW-0675">Receptor</keyword>
<dbReference type="CDD" id="cd08781">
    <property type="entry name" value="Death_UNC5-like"/>
    <property type="match status" value="1"/>
</dbReference>
<dbReference type="GO" id="GO:0005886">
    <property type="term" value="C:plasma membrane"/>
    <property type="evidence" value="ECO:0007669"/>
    <property type="project" value="UniProtKB-SubCell"/>
</dbReference>
<protein>
    <recommendedName>
        <fullName evidence="6">Netrin receptor UNC5</fullName>
    </recommendedName>
</protein>
<dbReference type="GO" id="GO:0005042">
    <property type="term" value="F:netrin receptor activity"/>
    <property type="evidence" value="ECO:0007669"/>
    <property type="project" value="UniProtKB-UniRule"/>
</dbReference>
<dbReference type="PANTHER" id="PTHR12582:SF47">
    <property type="entry name" value="NETRIN RECEPTOR UNC-5"/>
    <property type="match status" value="1"/>
</dbReference>
<dbReference type="Pfam" id="PF00791">
    <property type="entry name" value="ZU5"/>
    <property type="match status" value="1"/>
</dbReference>
<comment type="function">
    <text evidence="6">Receptor for netrin required for axon guidance. Mediates axon repulsion of neuronal growth cones in the developing nervous system upon ligand binding.</text>
</comment>
<proteinExistence type="inferred from homology"/>
<evidence type="ECO:0000256" key="3">
    <source>
        <dbReference type="ARBA" id="ARBA00022692"/>
    </source>
</evidence>
<dbReference type="InterPro" id="IPR033772">
    <property type="entry name" value="UPA"/>
</dbReference>